<keyword evidence="3" id="KW-0804">Transcription</keyword>
<dbReference type="InterPro" id="IPR018062">
    <property type="entry name" value="HTH_AraC-typ_CS"/>
</dbReference>
<dbReference type="PROSITE" id="PS01124">
    <property type="entry name" value="HTH_ARAC_FAMILY_2"/>
    <property type="match status" value="1"/>
</dbReference>
<dbReference type="SMART" id="SM00342">
    <property type="entry name" value="HTH_ARAC"/>
    <property type="match status" value="1"/>
</dbReference>
<dbReference type="PRINTS" id="PR00032">
    <property type="entry name" value="HTHARAC"/>
</dbReference>
<evidence type="ECO:0000256" key="2">
    <source>
        <dbReference type="ARBA" id="ARBA00023125"/>
    </source>
</evidence>
<dbReference type="InterPro" id="IPR050204">
    <property type="entry name" value="AraC_XylS_family_regulators"/>
</dbReference>
<dbReference type="EMBL" id="FUYM01000003">
    <property type="protein sequence ID" value="SKB47539.1"/>
    <property type="molecule type" value="Genomic_DNA"/>
</dbReference>
<dbReference type="Pfam" id="PF14525">
    <property type="entry name" value="AraC_binding_2"/>
    <property type="match status" value="1"/>
</dbReference>
<name>A0A1T5BKJ6_9SPHN</name>
<evidence type="ECO:0000313" key="6">
    <source>
        <dbReference type="Proteomes" id="UP000189818"/>
    </source>
</evidence>
<keyword evidence="6" id="KW-1185">Reference proteome</keyword>
<dbReference type="OrthoDB" id="7191628at2"/>
<dbReference type="PROSITE" id="PS00041">
    <property type="entry name" value="HTH_ARAC_FAMILY_1"/>
    <property type="match status" value="1"/>
</dbReference>
<dbReference type="PANTHER" id="PTHR46796">
    <property type="entry name" value="HTH-TYPE TRANSCRIPTIONAL ACTIVATOR RHAS-RELATED"/>
    <property type="match status" value="1"/>
</dbReference>
<protein>
    <submittedName>
        <fullName evidence="5">Transcriptional regulator, AraC family</fullName>
    </submittedName>
</protein>
<gene>
    <name evidence="5" type="ORF">SAMN06295920_10370</name>
</gene>
<dbReference type="Gene3D" id="1.10.10.60">
    <property type="entry name" value="Homeodomain-like"/>
    <property type="match status" value="1"/>
</dbReference>
<feature type="domain" description="HTH araC/xylS-type" evidence="4">
    <location>
        <begin position="222"/>
        <end position="323"/>
    </location>
</feature>
<keyword evidence="1" id="KW-0805">Transcription regulation</keyword>
<dbReference type="PANTHER" id="PTHR46796:SF6">
    <property type="entry name" value="ARAC SUBFAMILY"/>
    <property type="match status" value="1"/>
</dbReference>
<evidence type="ECO:0000256" key="1">
    <source>
        <dbReference type="ARBA" id="ARBA00023015"/>
    </source>
</evidence>
<reference evidence="6" key="1">
    <citation type="submission" date="2017-02" db="EMBL/GenBank/DDBJ databases">
        <authorList>
            <person name="Varghese N."/>
            <person name="Submissions S."/>
        </authorList>
    </citation>
    <scope>NUCLEOTIDE SEQUENCE [LARGE SCALE GENOMIC DNA]</scope>
    <source>
        <strain evidence="6">UM2</strain>
    </source>
</reference>
<organism evidence="5 6">
    <name type="scientific">Rhizorhabdus histidinilytica</name>
    <dbReference type="NCBI Taxonomy" id="439228"/>
    <lineage>
        <taxon>Bacteria</taxon>
        <taxon>Pseudomonadati</taxon>
        <taxon>Pseudomonadota</taxon>
        <taxon>Alphaproteobacteria</taxon>
        <taxon>Sphingomonadales</taxon>
        <taxon>Sphingomonadaceae</taxon>
        <taxon>Rhizorhabdus</taxon>
    </lineage>
</organism>
<dbReference type="Pfam" id="PF12833">
    <property type="entry name" value="HTH_18"/>
    <property type="match status" value="1"/>
</dbReference>
<proteinExistence type="predicted"/>
<dbReference type="GO" id="GO:0003700">
    <property type="term" value="F:DNA-binding transcription factor activity"/>
    <property type="evidence" value="ECO:0007669"/>
    <property type="project" value="InterPro"/>
</dbReference>
<dbReference type="STRING" id="439228.SAMN06295920_10370"/>
<dbReference type="GO" id="GO:0043565">
    <property type="term" value="F:sequence-specific DNA binding"/>
    <property type="evidence" value="ECO:0007669"/>
    <property type="project" value="InterPro"/>
</dbReference>
<keyword evidence="2" id="KW-0238">DNA-binding</keyword>
<dbReference type="InterPro" id="IPR009057">
    <property type="entry name" value="Homeodomain-like_sf"/>
</dbReference>
<accession>A0A1T5BKJ6</accession>
<evidence type="ECO:0000256" key="3">
    <source>
        <dbReference type="ARBA" id="ARBA00023163"/>
    </source>
</evidence>
<dbReference type="InterPro" id="IPR020449">
    <property type="entry name" value="Tscrpt_reg_AraC-type_HTH"/>
</dbReference>
<evidence type="ECO:0000313" key="5">
    <source>
        <dbReference type="EMBL" id="SKB47539.1"/>
    </source>
</evidence>
<dbReference type="InterPro" id="IPR035418">
    <property type="entry name" value="AraC-bd_2"/>
</dbReference>
<evidence type="ECO:0000259" key="4">
    <source>
        <dbReference type="PROSITE" id="PS01124"/>
    </source>
</evidence>
<dbReference type="SUPFAM" id="SSF46689">
    <property type="entry name" value="Homeodomain-like"/>
    <property type="match status" value="1"/>
</dbReference>
<dbReference type="Proteomes" id="UP000189818">
    <property type="component" value="Unassembled WGS sequence"/>
</dbReference>
<dbReference type="AlphaFoldDB" id="A0A1T5BKJ6"/>
<dbReference type="InterPro" id="IPR018060">
    <property type="entry name" value="HTH_AraC"/>
</dbReference>
<sequence length="329" mass="36845">MLRVQGDVAMSEHLLSTDTVRAKERLPYWCDLVCDTFVELDCESRESDSFSGELRNIAFGAIQISMVESVAQRVRRTRSRIAGSTRDHFLLSLQLRGTGAVCQDSRVAKLSPGDFALYDSTRPYELRFDDSFSQVVLRLPRETVTGRLIDSHMLTARRIDGQRGVGLLASSFIRQLHEQRADIDDLSLGRLQANAVDLMATALAEQTGGQARTNEGQAIIRQRVCAFIDRNLGDHRLTCEGIAAAHGISQRYLRKIFESSSTTVSDWIWSRRLEQAKADLADPLLAHVSVTAIGFDVGFKDAAHFSRAFRSRFGMSPREWRNSAGLRHN</sequence>